<feature type="compositionally biased region" description="Basic and acidic residues" evidence="8">
    <location>
        <begin position="241"/>
        <end position="253"/>
    </location>
</feature>
<evidence type="ECO:0000256" key="7">
    <source>
        <dbReference type="SAM" id="Coils"/>
    </source>
</evidence>
<dbReference type="AlphaFoldDB" id="A0A562VMP4"/>
<reference evidence="11 12" key="1">
    <citation type="submission" date="2019-07" db="EMBL/GenBank/DDBJ databases">
        <title>Genomic Encyclopedia of Archaeal and Bacterial Type Strains, Phase II (KMG-II): from individual species to whole genera.</title>
        <authorList>
            <person name="Goeker M."/>
        </authorList>
    </citation>
    <scope>NUCLEOTIDE SEQUENCE [LARGE SCALE GENOMIC DNA]</scope>
    <source>
        <strain evidence="11 12">ATCC BAA-1139</strain>
    </source>
</reference>
<dbReference type="PANTHER" id="PTHR21666">
    <property type="entry name" value="PEPTIDASE-RELATED"/>
    <property type="match status" value="1"/>
</dbReference>
<gene>
    <name evidence="11" type="ORF">JN12_02105</name>
</gene>
<keyword evidence="4" id="KW-0378">Hydrolase</keyword>
<protein>
    <submittedName>
        <fullName evidence="11">Septal ring factor EnvC (AmiA/AmiB activator)</fullName>
    </submittedName>
</protein>
<feature type="coiled-coil region" evidence="7">
    <location>
        <begin position="20"/>
        <end position="107"/>
    </location>
</feature>
<dbReference type="Proteomes" id="UP000319449">
    <property type="component" value="Unassembled WGS sequence"/>
</dbReference>
<evidence type="ECO:0000256" key="5">
    <source>
        <dbReference type="ARBA" id="ARBA00022833"/>
    </source>
</evidence>
<dbReference type="EMBL" id="VLLN01000011">
    <property type="protein sequence ID" value="TWJ19158.1"/>
    <property type="molecule type" value="Genomic_DNA"/>
</dbReference>
<dbReference type="GO" id="GO:0046872">
    <property type="term" value="F:metal ion binding"/>
    <property type="evidence" value="ECO:0007669"/>
    <property type="project" value="UniProtKB-KW"/>
</dbReference>
<evidence type="ECO:0000256" key="9">
    <source>
        <dbReference type="SAM" id="SignalP"/>
    </source>
</evidence>
<dbReference type="PANTHER" id="PTHR21666:SF288">
    <property type="entry name" value="CELL DIVISION PROTEIN YTFB"/>
    <property type="match status" value="1"/>
</dbReference>
<keyword evidence="5" id="KW-0862">Zinc</keyword>
<dbReference type="Pfam" id="PF01551">
    <property type="entry name" value="Peptidase_M23"/>
    <property type="match status" value="1"/>
</dbReference>
<evidence type="ECO:0000259" key="10">
    <source>
        <dbReference type="Pfam" id="PF01551"/>
    </source>
</evidence>
<keyword evidence="9" id="KW-0732">Signal</keyword>
<sequence>MRSLFFILLLLTCFHGIAEAADIQHELQGVNREIREKRQLLRKTRKEERQVSNDLVKIDRTLQEKEQNLKALSRELKQAEVQVERTQQEIETARHEAQKKRDQIRQRLVSLYKAGELGSVRMFFSSGTLPQLVENQRYMKVVLEHDKVLFAEYNAKIDKLRSLKLNLEQDAARKEKIKGAVNAKKQEIETEKQKKTVYLSQVRQDQQTYLASLKELQANAKRLQTMVERLEARSRKSYTARNEKKPSRLDPGKDLPPVADKGFASQRGRLPVPVRGQVVGTYGRHKHPEFNSYTISNGISISAPAGTEIRSVYDGQVIFASAFKGYGNMVIIDHGGGYFSLYAHSSKILKGVGTKVSGNEAVALVGDTDSSKGPLLYFEIRYQGKPIDPSPWLR</sequence>
<dbReference type="InterPro" id="IPR050570">
    <property type="entry name" value="Cell_wall_metabolism_enzyme"/>
</dbReference>
<dbReference type="CDD" id="cd12797">
    <property type="entry name" value="M23_peptidase"/>
    <property type="match status" value="1"/>
</dbReference>
<evidence type="ECO:0000256" key="6">
    <source>
        <dbReference type="ARBA" id="ARBA00023049"/>
    </source>
</evidence>
<dbReference type="GO" id="GO:0004222">
    <property type="term" value="F:metalloendopeptidase activity"/>
    <property type="evidence" value="ECO:0007669"/>
    <property type="project" value="TreeGrafter"/>
</dbReference>
<evidence type="ECO:0000256" key="4">
    <source>
        <dbReference type="ARBA" id="ARBA00022801"/>
    </source>
</evidence>
<dbReference type="OrthoDB" id="9784703at2"/>
<keyword evidence="7" id="KW-0175">Coiled coil</keyword>
<evidence type="ECO:0000313" key="12">
    <source>
        <dbReference type="Proteomes" id="UP000319449"/>
    </source>
</evidence>
<feature type="signal peptide" evidence="9">
    <location>
        <begin position="1"/>
        <end position="20"/>
    </location>
</feature>
<proteinExistence type="predicted"/>
<accession>A0A562VMP4</accession>
<evidence type="ECO:0000313" key="11">
    <source>
        <dbReference type="EMBL" id="TWJ19158.1"/>
    </source>
</evidence>
<dbReference type="FunFam" id="2.70.70.10:FF:000003">
    <property type="entry name" value="Murein hydrolase activator EnvC"/>
    <property type="match status" value="1"/>
</dbReference>
<evidence type="ECO:0000256" key="3">
    <source>
        <dbReference type="ARBA" id="ARBA00022723"/>
    </source>
</evidence>
<comment type="caution">
    <text evidence="11">The sequence shown here is derived from an EMBL/GenBank/DDBJ whole genome shotgun (WGS) entry which is preliminary data.</text>
</comment>
<feature type="domain" description="M23ase beta-sheet core" evidence="10">
    <location>
        <begin position="296"/>
        <end position="389"/>
    </location>
</feature>
<evidence type="ECO:0000256" key="8">
    <source>
        <dbReference type="SAM" id="MobiDB-lite"/>
    </source>
</evidence>
<keyword evidence="3" id="KW-0479">Metal-binding</keyword>
<evidence type="ECO:0000256" key="1">
    <source>
        <dbReference type="ARBA" id="ARBA00001947"/>
    </source>
</evidence>
<evidence type="ECO:0000256" key="2">
    <source>
        <dbReference type="ARBA" id="ARBA00022670"/>
    </source>
</evidence>
<keyword evidence="6" id="KW-0482">Metalloprotease</keyword>
<keyword evidence="2" id="KW-0645">Protease</keyword>
<organism evidence="11 12">
    <name type="scientific">Geobacter argillaceus</name>
    <dbReference type="NCBI Taxonomy" id="345631"/>
    <lineage>
        <taxon>Bacteria</taxon>
        <taxon>Pseudomonadati</taxon>
        <taxon>Thermodesulfobacteriota</taxon>
        <taxon>Desulfuromonadia</taxon>
        <taxon>Geobacterales</taxon>
        <taxon>Geobacteraceae</taxon>
        <taxon>Geobacter</taxon>
    </lineage>
</organism>
<feature type="chain" id="PRO_5022086645" evidence="9">
    <location>
        <begin position="21"/>
        <end position="394"/>
    </location>
</feature>
<dbReference type="InterPro" id="IPR016047">
    <property type="entry name" value="M23ase_b-sheet_dom"/>
</dbReference>
<dbReference type="InterPro" id="IPR011055">
    <property type="entry name" value="Dup_hybrid_motif"/>
</dbReference>
<dbReference type="SUPFAM" id="SSF51261">
    <property type="entry name" value="Duplicated hybrid motif"/>
    <property type="match status" value="1"/>
</dbReference>
<dbReference type="Gene3D" id="2.70.70.10">
    <property type="entry name" value="Glucose Permease (Domain IIA)"/>
    <property type="match status" value="1"/>
</dbReference>
<keyword evidence="12" id="KW-1185">Reference proteome</keyword>
<feature type="coiled-coil region" evidence="7">
    <location>
        <begin position="150"/>
        <end position="233"/>
    </location>
</feature>
<dbReference type="GO" id="GO:0006508">
    <property type="term" value="P:proteolysis"/>
    <property type="evidence" value="ECO:0007669"/>
    <property type="project" value="UniProtKB-KW"/>
</dbReference>
<name>A0A562VMP4_9BACT</name>
<comment type="cofactor">
    <cofactor evidence="1">
        <name>Zn(2+)</name>
        <dbReference type="ChEBI" id="CHEBI:29105"/>
    </cofactor>
</comment>
<dbReference type="Gene3D" id="6.10.250.3150">
    <property type="match status" value="1"/>
</dbReference>
<feature type="region of interest" description="Disordered" evidence="8">
    <location>
        <begin position="234"/>
        <end position="264"/>
    </location>
</feature>